<organism evidence="1 2">
    <name type="scientific">Folsomia candida</name>
    <name type="common">Springtail</name>
    <dbReference type="NCBI Taxonomy" id="158441"/>
    <lineage>
        <taxon>Eukaryota</taxon>
        <taxon>Metazoa</taxon>
        <taxon>Ecdysozoa</taxon>
        <taxon>Arthropoda</taxon>
        <taxon>Hexapoda</taxon>
        <taxon>Collembola</taxon>
        <taxon>Entomobryomorpha</taxon>
        <taxon>Isotomoidea</taxon>
        <taxon>Isotomidae</taxon>
        <taxon>Proisotominae</taxon>
        <taxon>Folsomia</taxon>
    </lineage>
</organism>
<protein>
    <submittedName>
        <fullName evidence="1">Uncharacterized protein</fullName>
    </submittedName>
</protein>
<dbReference type="AlphaFoldDB" id="A0A226EAR2"/>
<dbReference type="Proteomes" id="UP000198287">
    <property type="component" value="Unassembled WGS sequence"/>
</dbReference>
<name>A0A226EAR2_FOLCA</name>
<reference evidence="1 2" key="1">
    <citation type="submission" date="2015-12" db="EMBL/GenBank/DDBJ databases">
        <title>The genome of Folsomia candida.</title>
        <authorList>
            <person name="Faddeeva A."/>
            <person name="Derks M.F."/>
            <person name="Anvar Y."/>
            <person name="Smit S."/>
            <person name="Van Straalen N."/>
            <person name="Roelofs D."/>
        </authorList>
    </citation>
    <scope>NUCLEOTIDE SEQUENCE [LARGE SCALE GENOMIC DNA]</scope>
    <source>
        <strain evidence="1 2">VU population</strain>
        <tissue evidence="1">Whole body</tissue>
    </source>
</reference>
<dbReference type="EMBL" id="LNIX01000005">
    <property type="protein sequence ID" value="OXA53736.1"/>
    <property type="molecule type" value="Genomic_DNA"/>
</dbReference>
<gene>
    <name evidence="1" type="ORF">Fcan01_11171</name>
</gene>
<keyword evidence="2" id="KW-1185">Reference proteome</keyword>
<sequence length="180" mass="19486">MKTAYIFDHKDYFHALQPQIGGGFAVYAGTRQRGGGLGGVLGALVKYGIPIAKKYILPHAKDAFLRTVADITSDRSSAKESVKNNSKRLIKDIGSSIVSKLVQDGSGLNVLISNQPVTDGNTCYGYKAIMESLLSYGPDYNDTQGTAALFFKDDSLSQDETNNSGFSSRKDYVKKSKVTI</sequence>
<accession>A0A226EAR2</accession>
<proteinExistence type="predicted"/>
<evidence type="ECO:0000313" key="1">
    <source>
        <dbReference type="EMBL" id="OXA53736.1"/>
    </source>
</evidence>
<comment type="caution">
    <text evidence="1">The sequence shown here is derived from an EMBL/GenBank/DDBJ whole genome shotgun (WGS) entry which is preliminary data.</text>
</comment>
<evidence type="ECO:0000313" key="2">
    <source>
        <dbReference type="Proteomes" id="UP000198287"/>
    </source>
</evidence>